<keyword evidence="3 15" id="KW-0547">Nucleotide-binding</keyword>
<comment type="subunit">
    <text evidence="15">Heterotrimer of RecB, RecC and RecD. All subunits contribute to DNA-binding. Interacts with RecA.</text>
</comment>
<dbReference type="GO" id="GO:0000724">
    <property type="term" value="P:double-strand break repair via homologous recombination"/>
    <property type="evidence" value="ECO:0007669"/>
    <property type="project" value="UniProtKB-UniRule"/>
</dbReference>
<evidence type="ECO:0000256" key="4">
    <source>
        <dbReference type="ARBA" id="ARBA00022763"/>
    </source>
</evidence>
<organism evidence="19 20">
    <name type="scientific">Mycolicibacterium tokaiense</name>
    <dbReference type="NCBI Taxonomy" id="39695"/>
    <lineage>
        <taxon>Bacteria</taxon>
        <taxon>Bacillati</taxon>
        <taxon>Actinomycetota</taxon>
        <taxon>Actinomycetes</taxon>
        <taxon>Mycobacteriales</taxon>
        <taxon>Mycobacteriaceae</taxon>
        <taxon>Mycolicibacterium</taxon>
    </lineage>
</organism>
<name>A0A378TIQ5_9MYCO</name>
<dbReference type="GO" id="GO:0003677">
    <property type="term" value="F:DNA binding"/>
    <property type="evidence" value="ECO:0007669"/>
    <property type="project" value="UniProtKB-UniRule"/>
</dbReference>
<gene>
    <name evidence="15 19" type="primary">recB</name>
    <name evidence="19" type="ORF">NCTC10821_03575</name>
</gene>
<dbReference type="RefSeq" id="WP_115279346.1">
    <property type="nucleotide sequence ID" value="NZ_AP022600.1"/>
</dbReference>
<proteinExistence type="inferred from homology"/>
<comment type="function">
    <text evidence="15">A helicase/nuclease that prepares dsDNA breaks (DSB) for recombinational DNA repair. Binds to DSBs and unwinds DNA via a highly rapid and processive ATP-dependent bidirectional helicase activity. Unwinds dsDNA until it encounters a Chi (crossover hotspot instigator) sequence from the 3' direction. Cuts ssDNA a few nucleotides 3' to the Chi site. The properties and activities of the enzyme are changed at Chi. The Chi-altered holoenzyme produces a long 3'-ssDNA overhang and facilitates RecA-binding to the ssDNA for homologous DNA recombination and repair. Holoenzyme degrades any linearized DNA that is unable to undergo homologous recombination. In the holoenzyme this subunit contributes ATPase, 3'-5' helicase, exonuclease activity and loads RecA onto ssDNA.</text>
</comment>
<dbReference type="InterPro" id="IPR038726">
    <property type="entry name" value="PDDEXK_AddAB-type"/>
</dbReference>
<evidence type="ECO:0000256" key="10">
    <source>
        <dbReference type="ARBA" id="ARBA00023125"/>
    </source>
</evidence>
<reference evidence="19 20" key="1">
    <citation type="submission" date="2018-06" db="EMBL/GenBank/DDBJ databases">
        <authorList>
            <consortium name="Pathogen Informatics"/>
            <person name="Doyle S."/>
        </authorList>
    </citation>
    <scope>NUCLEOTIDE SEQUENCE [LARGE SCALE GENOMIC DNA]</scope>
    <source>
        <strain evidence="19 20">NCTC10821</strain>
    </source>
</reference>
<dbReference type="Pfam" id="PF00580">
    <property type="entry name" value="UvrD-helicase"/>
    <property type="match status" value="1"/>
</dbReference>
<feature type="active site" description="For nuclease activity" evidence="15">
    <location>
        <position position="996"/>
    </location>
</feature>
<keyword evidence="2 15" id="KW-0479">Metal-binding</keyword>
<dbReference type="EC" id="3.1.11.5" evidence="15"/>
<dbReference type="CDD" id="cd22352">
    <property type="entry name" value="RecB_C-like"/>
    <property type="match status" value="1"/>
</dbReference>
<keyword evidence="20" id="KW-1185">Reference proteome</keyword>
<dbReference type="GO" id="GO:0005829">
    <property type="term" value="C:cytosol"/>
    <property type="evidence" value="ECO:0007669"/>
    <property type="project" value="TreeGrafter"/>
</dbReference>
<dbReference type="InterPro" id="IPR011604">
    <property type="entry name" value="PDDEXK-like_dom_sf"/>
</dbReference>
<dbReference type="HAMAP" id="MF_01485">
    <property type="entry name" value="RecB"/>
    <property type="match status" value="1"/>
</dbReference>
<evidence type="ECO:0000256" key="9">
    <source>
        <dbReference type="ARBA" id="ARBA00022842"/>
    </source>
</evidence>
<evidence type="ECO:0000256" key="8">
    <source>
        <dbReference type="ARBA" id="ARBA00022840"/>
    </source>
</evidence>
<accession>A0A378TIQ5</accession>
<feature type="region of interest" description="Nuclease activity, interacts with RecD and RecA" evidence="15">
    <location>
        <begin position="779"/>
        <end position="1104"/>
    </location>
</feature>
<comment type="domain">
    <text evidence="15">The C-terminal domain has nuclease activity and interacts with RecD. It interacts with RecA, facilitating its loading onto ssDNA.</text>
</comment>
<comment type="catalytic activity">
    <reaction evidence="15">
        <text>Exonucleolytic cleavage (in the presence of ATP) in either 5'- to 3'- or 3'- to 5'-direction to yield 5'-phosphooligonucleotides.</text>
        <dbReference type="EC" id="3.1.11.5"/>
    </reaction>
</comment>
<keyword evidence="4 15" id="KW-0227">DNA damage</keyword>
<dbReference type="InterPro" id="IPR014016">
    <property type="entry name" value="UvrD-like_ATP-bd"/>
</dbReference>
<dbReference type="InterPro" id="IPR004586">
    <property type="entry name" value="RecB"/>
</dbReference>
<keyword evidence="7 15" id="KW-0269">Exonuclease</keyword>
<dbReference type="GO" id="GO:0043138">
    <property type="term" value="F:3'-5' DNA helicase activity"/>
    <property type="evidence" value="ECO:0007669"/>
    <property type="project" value="UniProtKB-UniRule"/>
</dbReference>
<keyword evidence="6 15" id="KW-0347">Helicase</keyword>
<dbReference type="OrthoDB" id="9810135at2"/>
<evidence type="ECO:0000256" key="1">
    <source>
        <dbReference type="ARBA" id="ARBA00022722"/>
    </source>
</evidence>
<comment type="cofactor">
    <cofactor evidence="15">
        <name>Mg(2+)</name>
        <dbReference type="ChEBI" id="CHEBI:18420"/>
    </cofactor>
    <text evidence="15">Binds 1 Mg(2+) ion per subunit.</text>
</comment>
<keyword evidence="12 15" id="KW-0413">Isomerase</keyword>
<feature type="region of interest" description="DNA-binding and helicase activity, interacts with RecC" evidence="15">
    <location>
        <begin position="1"/>
        <end position="755"/>
    </location>
</feature>
<keyword evidence="9 15" id="KW-0460">Magnesium</keyword>
<dbReference type="GO" id="GO:0005524">
    <property type="term" value="F:ATP binding"/>
    <property type="evidence" value="ECO:0007669"/>
    <property type="project" value="UniProtKB-UniRule"/>
</dbReference>
<evidence type="ECO:0000256" key="13">
    <source>
        <dbReference type="ARBA" id="ARBA00034617"/>
    </source>
</evidence>
<evidence type="ECO:0000256" key="11">
    <source>
        <dbReference type="ARBA" id="ARBA00023204"/>
    </source>
</evidence>
<evidence type="ECO:0000313" key="19">
    <source>
        <dbReference type="EMBL" id="STZ60037.1"/>
    </source>
</evidence>
<evidence type="ECO:0000259" key="17">
    <source>
        <dbReference type="PROSITE" id="PS51198"/>
    </source>
</evidence>
<dbReference type="PROSITE" id="PS51217">
    <property type="entry name" value="UVRD_HELICASE_CTER"/>
    <property type="match status" value="1"/>
</dbReference>
<dbReference type="GO" id="GO:0000287">
    <property type="term" value="F:magnesium ion binding"/>
    <property type="evidence" value="ECO:0007669"/>
    <property type="project" value="UniProtKB-UniRule"/>
</dbReference>
<comment type="catalytic activity">
    <reaction evidence="14 15">
        <text>ATP + H2O = ADP + phosphate + H(+)</text>
        <dbReference type="Rhea" id="RHEA:13065"/>
        <dbReference type="ChEBI" id="CHEBI:15377"/>
        <dbReference type="ChEBI" id="CHEBI:15378"/>
        <dbReference type="ChEBI" id="CHEBI:30616"/>
        <dbReference type="ChEBI" id="CHEBI:43474"/>
        <dbReference type="ChEBI" id="CHEBI:456216"/>
        <dbReference type="EC" id="5.6.2.4"/>
    </reaction>
</comment>
<dbReference type="GO" id="GO:0016887">
    <property type="term" value="F:ATP hydrolysis activity"/>
    <property type="evidence" value="ECO:0007669"/>
    <property type="project" value="RHEA"/>
</dbReference>
<dbReference type="InterPro" id="IPR011335">
    <property type="entry name" value="Restrct_endonuc-II-like"/>
</dbReference>
<comment type="similarity">
    <text evidence="15">Belongs to the helicase family. UvrD subfamily.</text>
</comment>
<evidence type="ECO:0000256" key="16">
    <source>
        <dbReference type="PROSITE-ProRule" id="PRU00560"/>
    </source>
</evidence>
<feature type="binding site" evidence="15">
    <location>
        <position position="996"/>
    </location>
    <ligand>
        <name>Mg(2+)</name>
        <dbReference type="ChEBI" id="CHEBI:18420"/>
    </ligand>
</feature>
<dbReference type="InterPro" id="IPR027417">
    <property type="entry name" value="P-loop_NTPase"/>
</dbReference>
<evidence type="ECO:0000256" key="12">
    <source>
        <dbReference type="ARBA" id="ARBA00023235"/>
    </source>
</evidence>
<comment type="catalytic activity">
    <reaction evidence="13 15">
        <text>Couples ATP hydrolysis with the unwinding of duplex DNA by translocating in the 3'-5' direction.</text>
        <dbReference type="EC" id="5.6.2.4"/>
    </reaction>
</comment>
<keyword evidence="5 15" id="KW-0378">Hydrolase</keyword>
<dbReference type="PANTHER" id="PTHR11070">
    <property type="entry name" value="UVRD / RECB / PCRA DNA HELICASE FAMILY MEMBER"/>
    <property type="match status" value="1"/>
</dbReference>
<keyword evidence="8 15" id="KW-0067">ATP-binding</keyword>
<feature type="domain" description="UvrD-like helicase C-terminal" evidence="18">
    <location>
        <begin position="358"/>
        <end position="617"/>
    </location>
</feature>
<feature type="binding site" evidence="16">
    <location>
        <begin position="22"/>
        <end position="29"/>
    </location>
    <ligand>
        <name>ATP</name>
        <dbReference type="ChEBI" id="CHEBI:30616"/>
    </ligand>
</feature>
<dbReference type="PANTHER" id="PTHR11070:SF23">
    <property type="entry name" value="RECBCD ENZYME SUBUNIT RECB"/>
    <property type="match status" value="1"/>
</dbReference>
<keyword evidence="1 15" id="KW-0540">Nuclease</keyword>
<keyword evidence="11 15" id="KW-0234">DNA repair</keyword>
<dbReference type="PROSITE" id="PS51198">
    <property type="entry name" value="UVRD_HELICASE_ATP_BIND"/>
    <property type="match status" value="1"/>
</dbReference>
<sequence length="1104" mass="118867">MTRPFDLLGSLPAPESTTVLEASAGTGKTFVLAGLVTRYLAETDATLDDMLLITFSRAATAELRERVREQIVAVVAAFDGADVPRTDLITHLLTAPPDELAVRQARLRTALAEFDSATIATTHEFCRLVLTSLGVAGDSDAGVALVEDLGELVREIVDDVYLRRFGGLADTPPLNRDDALRLATAVVDKAGTELHPATPEPGSVAHARVEFARDVLVELEVRKRRLGIMHFDDLLSRLAEALEPEESPARERMRQRWSIVMIDEFQDTDPVQWQVVDRAFRGHTTLVLIGDPKQSIYAFRGGDIDAYLDASRTAGEKFTLATNWRSDSALVDSLQAVLGGAALGDPAIVVHHVEAAHSEHRLAGMPHPAPWRLRVVSRQALGYNKTQSIPIEEARTHIAADMAADIAGTLASGATFDGRALRAGDIAVIVESHADARRCQSALAQVGVAAVYTGDSNIFASEAAAEWLALLTAFDQTHRSALVRAAAVTSFFGHTVEDLAQQGDTLTDRVAATIRIWTDHARTRGIAAVFEAANVAGMSRRVLGRRGGQRLMTDLAHVGEMLLDVGHERRFGVPALRDWLREQCTDALPKARVAERNRRLDSDAAGVQIMTVWASKGLQFPVVHLPFHFNRYVGTADVVTYHDELGRRCTFIGGETARDFGDAADAARAEDTAERLRLAYVALTRAQSQLVTWWAPTKDEVNAGLSRLLRGRDHGAAEVPDSCTRGVTDADAQACFAAWSQRGGPVVEESVILGASVLPAVETPTGLGVRHFHRSIDTGWRRTSYSGLVRAAWAEPGGVGSEPEAGPKDDEVEEIPTTPAATAGAEVISPMDTLPGGTAFGSLVHAVLETADPDAADLTAELAAEVTRHAAWWGVEATAQEVADALLAVHATPLGPLAPGLTLRDVPLTDRLSELDFEMPLAGGDVAPSTDAEPTLADMAALVRQHLPAGDPMAVYADRLSGPLLGAQSLRGYLTGSIDVVLRVHDGDQPRYLVVDYKTNRLGEPGRPLTAADYAPEQLAAAMLHSDYPLQALLYCVVLHRFLRWRQRGYQPERHLGGVLYLFLRGMCGAATPVFDGHPAGVFSWQPPAALVLAISDLLDGVRP</sequence>
<dbReference type="InterPro" id="IPR014017">
    <property type="entry name" value="DNA_helicase_UvrD-like_C"/>
</dbReference>
<dbReference type="GO" id="GO:0008854">
    <property type="term" value="F:exodeoxyribonuclease V activity"/>
    <property type="evidence" value="ECO:0007669"/>
    <property type="project" value="UniProtKB-EC"/>
</dbReference>
<keyword evidence="10 15" id="KW-0238">DNA-binding</keyword>
<evidence type="ECO:0000256" key="3">
    <source>
        <dbReference type="ARBA" id="ARBA00022741"/>
    </source>
</evidence>
<evidence type="ECO:0000256" key="2">
    <source>
        <dbReference type="ARBA" id="ARBA00022723"/>
    </source>
</evidence>
<dbReference type="SUPFAM" id="SSF52980">
    <property type="entry name" value="Restriction endonuclease-like"/>
    <property type="match status" value="1"/>
</dbReference>
<dbReference type="Pfam" id="PF13361">
    <property type="entry name" value="UvrD_C"/>
    <property type="match status" value="1"/>
</dbReference>
<dbReference type="Proteomes" id="UP000254978">
    <property type="component" value="Unassembled WGS sequence"/>
</dbReference>
<evidence type="ECO:0000313" key="20">
    <source>
        <dbReference type="Proteomes" id="UP000254978"/>
    </source>
</evidence>
<protein>
    <recommendedName>
        <fullName evidence="15">RecBCD enzyme subunit RecB</fullName>
        <ecNumber evidence="15">3.1.11.5</ecNumber>
        <ecNumber evidence="15">5.6.2.4</ecNumber>
    </recommendedName>
    <alternativeName>
        <fullName evidence="15">DNA 3'-5' helicase subunit RecB</fullName>
    </alternativeName>
    <alternativeName>
        <fullName evidence="15">Exonuclease V subunit RecB</fullName>
        <shortName evidence="15">ExoV subunit RecB</shortName>
    </alternativeName>
    <alternativeName>
        <fullName evidence="15">Helicase/nuclease RecBCD subunit RecB</fullName>
    </alternativeName>
</protein>
<dbReference type="EMBL" id="UGQT01000001">
    <property type="protein sequence ID" value="STZ60037.1"/>
    <property type="molecule type" value="Genomic_DNA"/>
</dbReference>
<evidence type="ECO:0000256" key="6">
    <source>
        <dbReference type="ARBA" id="ARBA00022806"/>
    </source>
</evidence>
<comment type="domain">
    <text evidence="15">The N-terminal DNA-binding domain is a ssDNA-dependent ATPase and has ATP-dependent 3'-5' helicase function. This domain interacts with RecC.</text>
</comment>
<dbReference type="AlphaFoldDB" id="A0A378TIQ5"/>
<dbReference type="EC" id="5.6.2.4" evidence="15"/>
<dbReference type="SUPFAM" id="SSF52540">
    <property type="entry name" value="P-loop containing nucleoside triphosphate hydrolases"/>
    <property type="match status" value="1"/>
</dbReference>
<evidence type="ECO:0000259" key="18">
    <source>
        <dbReference type="PROSITE" id="PS51217"/>
    </source>
</evidence>
<feature type="binding site" evidence="15">
    <location>
        <position position="979"/>
    </location>
    <ligand>
        <name>Mg(2+)</name>
        <dbReference type="ChEBI" id="CHEBI:18420"/>
    </ligand>
</feature>
<dbReference type="Gene3D" id="3.40.50.300">
    <property type="entry name" value="P-loop containing nucleotide triphosphate hydrolases"/>
    <property type="match status" value="2"/>
</dbReference>
<comment type="miscellaneous">
    <text evidence="15">In the RecBCD complex, RecB has a slow 3'-5' helicase, an exonuclease activity and loads RecA onto ssDNA, RecD has a fast 5'-3' helicase activity, while RecC stimulates the ATPase and processivity of the RecB helicase and contributes to recognition of the Chi site.</text>
</comment>
<evidence type="ECO:0000256" key="15">
    <source>
        <dbReference type="HAMAP-Rule" id="MF_01485"/>
    </source>
</evidence>
<dbReference type="Gene3D" id="1.10.486.10">
    <property type="entry name" value="PCRA, domain 4"/>
    <property type="match status" value="1"/>
</dbReference>
<evidence type="ECO:0000256" key="7">
    <source>
        <dbReference type="ARBA" id="ARBA00022839"/>
    </source>
</evidence>
<dbReference type="Pfam" id="PF12705">
    <property type="entry name" value="PDDEXK_1"/>
    <property type="match status" value="1"/>
</dbReference>
<dbReference type="GO" id="GO:0009338">
    <property type="term" value="C:exodeoxyribonuclease V complex"/>
    <property type="evidence" value="ECO:0007669"/>
    <property type="project" value="TreeGrafter"/>
</dbReference>
<feature type="binding site" evidence="15">
    <location>
        <position position="845"/>
    </location>
    <ligand>
        <name>Mg(2+)</name>
        <dbReference type="ChEBI" id="CHEBI:18420"/>
    </ligand>
</feature>
<dbReference type="InterPro" id="IPR000212">
    <property type="entry name" value="DNA_helicase_UvrD/REP"/>
</dbReference>
<feature type="domain" description="UvrD-like helicase ATP-binding" evidence="17">
    <location>
        <begin position="1"/>
        <end position="327"/>
    </location>
</feature>
<dbReference type="Gene3D" id="3.90.320.10">
    <property type="match status" value="1"/>
</dbReference>
<evidence type="ECO:0000256" key="5">
    <source>
        <dbReference type="ARBA" id="ARBA00022801"/>
    </source>
</evidence>
<evidence type="ECO:0000256" key="14">
    <source>
        <dbReference type="ARBA" id="ARBA00048988"/>
    </source>
</evidence>